<dbReference type="AlphaFoldDB" id="A0A0F9GRU0"/>
<sequence>PIERVLEAARQIDAKEVILPDVPFNYKETL</sequence>
<proteinExistence type="predicted"/>
<name>A0A0F9GRU0_9ZZZZ</name>
<organism evidence="1">
    <name type="scientific">marine sediment metagenome</name>
    <dbReference type="NCBI Taxonomy" id="412755"/>
    <lineage>
        <taxon>unclassified sequences</taxon>
        <taxon>metagenomes</taxon>
        <taxon>ecological metagenomes</taxon>
    </lineage>
</organism>
<dbReference type="EMBL" id="LAZR01027417">
    <property type="protein sequence ID" value="KKL65797.1"/>
    <property type="molecule type" value="Genomic_DNA"/>
</dbReference>
<gene>
    <name evidence="1" type="ORF">LCGC14_2151420</name>
</gene>
<accession>A0A0F9GRU0</accession>
<reference evidence="1" key="1">
    <citation type="journal article" date="2015" name="Nature">
        <title>Complex archaea that bridge the gap between prokaryotes and eukaryotes.</title>
        <authorList>
            <person name="Spang A."/>
            <person name="Saw J.H."/>
            <person name="Jorgensen S.L."/>
            <person name="Zaremba-Niedzwiedzka K."/>
            <person name="Martijn J."/>
            <person name="Lind A.E."/>
            <person name="van Eijk R."/>
            <person name="Schleper C."/>
            <person name="Guy L."/>
            <person name="Ettema T.J."/>
        </authorList>
    </citation>
    <scope>NUCLEOTIDE SEQUENCE</scope>
</reference>
<evidence type="ECO:0000313" key="1">
    <source>
        <dbReference type="EMBL" id="KKL65797.1"/>
    </source>
</evidence>
<feature type="non-terminal residue" evidence="1">
    <location>
        <position position="1"/>
    </location>
</feature>
<comment type="caution">
    <text evidence="1">The sequence shown here is derived from an EMBL/GenBank/DDBJ whole genome shotgun (WGS) entry which is preliminary data.</text>
</comment>
<protein>
    <submittedName>
        <fullName evidence="1">Uncharacterized protein</fullName>
    </submittedName>
</protein>